<dbReference type="GO" id="GO:0046872">
    <property type="term" value="F:metal ion binding"/>
    <property type="evidence" value="ECO:0007669"/>
    <property type="project" value="UniProtKB-KW"/>
</dbReference>
<dbReference type="Proteomes" id="UP000318937">
    <property type="component" value="Unassembled WGS sequence"/>
</dbReference>
<evidence type="ECO:0000259" key="8">
    <source>
        <dbReference type="SMART" id="SM00986"/>
    </source>
</evidence>
<proteinExistence type="predicted"/>
<evidence type="ECO:0000256" key="3">
    <source>
        <dbReference type="ARBA" id="ARBA00022763"/>
    </source>
</evidence>
<keyword evidence="5" id="KW-0408">Iron</keyword>
<keyword evidence="6" id="KW-0411">Iron-sulfur</keyword>
<keyword evidence="7" id="KW-0234">DNA repair</keyword>
<organism evidence="9 10">
    <name type="scientific">Psychrobacillus soli</name>
    <dbReference type="NCBI Taxonomy" id="1543965"/>
    <lineage>
        <taxon>Bacteria</taxon>
        <taxon>Bacillati</taxon>
        <taxon>Bacillota</taxon>
        <taxon>Bacilli</taxon>
        <taxon>Bacillales</taxon>
        <taxon>Bacillaceae</taxon>
        <taxon>Psychrobacillus</taxon>
    </lineage>
</organism>
<dbReference type="PANTHER" id="PTHR33693:SF1">
    <property type="entry name" value="TYPE-4 URACIL-DNA GLYCOSYLASE"/>
    <property type="match status" value="1"/>
</dbReference>
<dbReference type="SMART" id="SM00986">
    <property type="entry name" value="UDG"/>
    <property type="match status" value="1"/>
</dbReference>
<evidence type="ECO:0000313" key="10">
    <source>
        <dbReference type="Proteomes" id="UP000318937"/>
    </source>
</evidence>
<keyword evidence="10" id="KW-1185">Reference proteome</keyword>
<dbReference type="RefSeq" id="WP_142607756.1">
    <property type="nucleotide sequence ID" value="NZ_VDGG01000025.1"/>
</dbReference>
<keyword evidence="4" id="KW-0378">Hydrolase</keyword>
<evidence type="ECO:0000256" key="2">
    <source>
        <dbReference type="ARBA" id="ARBA00022723"/>
    </source>
</evidence>
<evidence type="ECO:0000256" key="4">
    <source>
        <dbReference type="ARBA" id="ARBA00022801"/>
    </source>
</evidence>
<name>A0A544T653_9BACI</name>
<dbReference type="SUPFAM" id="SSF52141">
    <property type="entry name" value="Uracil-DNA glycosylase-like"/>
    <property type="match status" value="1"/>
</dbReference>
<dbReference type="GO" id="GO:0051539">
    <property type="term" value="F:4 iron, 4 sulfur cluster binding"/>
    <property type="evidence" value="ECO:0007669"/>
    <property type="project" value="UniProtKB-KW"/>
</dbReference>
<dbReference type="Pfam" id="PF03167">
    <property type="entry name" value="UDG"/>
    <property type="match status" value="1"/>
</dbReference>
<evidence type="ECO:0000313" key="9">
    <source>
        <dbReference type="EMBL" id="TQR12909.1"/>
    </source>
</evidence>
<evidence type="ECO:0000256" key="6">
    <source>
        <dbReference type="ARBA" id="ARBA00023014"/>
    </source>
</evidence>
<evidence type="ECO:0000256" key="5">
    <source>
        <dbReference type="ARBA" id="ARBA00023004"/>
    </source>
</evidence>
<dbReference type="InterPro" id="IPR005122">
    <property type="entry name" value="Uracil-DNA_glycosylase-like"/>
</dbReference>
<keyword evidence="3" id="KW-0227">DNA damage</keyword>
<comment type="caution">
    <text evidence="9">The sequence shown here is derived from an EMBL/GenBank/DDBJ whole genome shotgun (WGS) entry which is preliminary data.</text>
</comment>
<dbReference type="EMBL" id="VDGG01000025">
    <property type="protein sequence ID" value="TQR12909.1"/>
    <property type="molecule type" value="Genomic_DNA"/>
</dbReference>
<accession>A0A544T653</accession>
<dbReference type="OrthoDB" id="5290748at2"/>
<dbReference type="SMART" id="SM00987">
    <property type="entry name" value="UreE_C"/>
    <property type="match status" value="1"/>
</dbReference>
<evidence type="ECO:0000256" key="1">
    <source>
        <dbReference type="ARBA" id="ARBA00022485"/>
    </source>
</evidence>
<dbReference type="CDD" id="cd10030">
    <property type="entry name" value="UDG-F4_TTUDGA_SPO1dp_like"/>
    <property type="match status" value="1"/>
</dbReference>
<dbReference type="Gene3D" id="3.40.470.10">
    <property type="entry name" value="Uracil-DNA glycosylase-like domain"/>
    <property type="match status" value="1"/>
</dbReference>
<dbReference type="AlphaFoldDB" id="A0A544T653"/>
<feature type="domain" description="Uracil-DNA glycosylase-like" evidence="8">
    <location>
        <begin position="26"/>
        <end position="205"/>
    </location>
</feature>
<evidence type="ECO:0000256" key="7">
    <source>
        <dbReference type="ARBA" id="ARBA00023204"/>
    </source>
</evidence>
<keyword evidence="1" id="KW-0004">4Fe-4S</keyword>
<dbReference type="PANTHER" id="PTHR33693">
    <property type="entry name" value="TYPE-5 URACIL-DNA GLYCOSYLASE"/>
    <property type="match status" value="1"/>
</dbReference>
<keyword evidence="2" id="KW-0479">Metal-binding</keyword>
<dbReference type="InterPro" id="IPR051536">
    <property type="entry name" value="UDG_Type-4/5"/>
</dbReference>
<dbReference type="GO" id="GO:0097506">
    <property type="term" value="F:deaminated base DNA N-glycosylase activity"/>
    <property type="evidence" value="ECO:0007669"/>
    <property type="project" value="UniProtKB-ARBA"/>
</dbReference>
<dbReference type="InterPro" id="IPR036895">
    <property type="entry name" value="Uracil-DNA_glycosylase-like_sf"/>
</dbReference>
<sequence length="217" mass="24404">MFELPDELVTLGMKRIEGFPVEGFVKGKGPKKPIIMLIGEAPGENEAIQGIPFVGRAGDELVKSLATIGLTRDDVYMTSAVRSRPYVWRDKKERNGEMGKRKYNRPPTGQEIIAHAPVLDYELKHLAPVVIVTLGNVGLQRLLGKDAKVSALHGQLIEHEVRHLASLEADKFVWSDEKYIIIPTYHPAAVFYRPSNRTILEEDWLKIGDYIATSNFR</sequence>
<dbReference type="GO" id="GO:0006281">
    <property type="term" value="P:DNA repair"/>
    <property type="evidence" value="ECO:0007669"/>
    <property type="project" value="UniProtKB-KW"/>
</dbReference>
<reference evidence="9 10" key="1">
    <citation type="submission" date="2019-05" db="EMBL/GenBank/DDBJ databases">
        <title>Psychrobacillus vulpis sp. nov., a new species isolated from feces of a red fox that inhabits in The Tablas de Daimiel Natural Park, Albacete, Spain.</title>
        <authorList>
            <person name="Rodriguez M."/>
            <person name="Reina J.C."/>
            <person name="Bejar V."/>
            <person name="Llamas I."/>
        </authorList>
    </citation>
    <scope>NUCLEOTIDE SEQUENCE [LARGE SCALE GENOMIC DNA]</scope>
    <source>
        <strain evidence="9 10">NHI-2</strain>
    </source>
</reference>
<protein>
    <submittedName>
        <fullName evidence="9">Uracil-DNA glycosylase</fullName>
    </submittedName>
</protein>
<gene>
    <name evidence="9" type="ORF">FG383_12645</name>
</gene>